<evidence type="ECO:0000313" key="4">
    <source>
        <dbReference type="EMBL" id="NML43998.1"/>
    </source>
</evidence>
<dbReference type="InterPro" id="IPR045039">
    <property type="entry name" value="NSI-like"/>
</dbReference>
<name>A0A848H8L2_9BURK</name>
<dbReference type="PANTHER" id="PTHR43626">
    <property type="entry name" value="ACYL-COA N-ACYLTRANSFERASE"/>
    <property type="match status" value="1"/>
</dbReference>
<gene>
    <name evidence="4" type="ORF">HHL11_09575</name>
</gene>
<reference evidence="4 5" key="1">
    <citation type="submission" date="2020-04" db="EMBL/GenBank/DDBJ databases">
        <title>Ramlibacter sp. G-1-2-2 isolated from soil.</title>
        <authorList>
            <person name="Dahal R.H."/>
        </authorList>
    </citation>
    <scope>NUCLEOTIDE SEQUENCE [LARGE SCALE GENOMIC DNA]</scope>
    <source>
        <strain evidence="4 5">G-1-2-2</strain>
    </source>
</reference>
<evidence type="ECO:0000313" key="5">
    <source>
        <dbReference type="Proteomes" id="UP000541185"/>
    </source>
</evidence>
<dbReference type="Gene3D" id="3.40.630.30">
    <property type="match status" value="1"/>
</dbReference>
<keyword evidence="1 4" id="KW-0808">Transferase</keyword>
<comment type="caution">
    <text evidence="4">The sequence shown here is derived from an EMBL/GenBank/DDBJ whole genome shotgun (WGS) entry which is preliminary data.</text>
</comment>
<dbReference type="PROSITE" id="PS51186">
    <property type="entry name" value="GNAT"/>
    <property type="match status" value="1"/>
</dbReference>
<keyword evidence="2" id="KW-0012">Acyltransferase</keyword>
<sequence length="135" mass="15037">MRTSISLNDTIAEPEVIAIYKANGWSSAEKPKQLLCALRDSHTLVTARMEGRLVGLGNAISDGHLVVYFPHLLVHPEFHRRGIGRVLMAALLERYRGFHQLMLTSDGDATAFYEAVGFERAGKTVPMWIYAGDDH</sequence>
<dbReference type="Proteomes" id="UP000541185">
    <property type="component" value="Unassembled WGS sequence"/>
</dbReference>
<dbReference type="AlphaFoldDB" id="A0A848H8L2"/>
<dbReference type="GO" id="GO:0005737">
    <property type="term" value="C:cytoplasm"/>
    <property type="evidence" value="ECO:0007669"/>
    <property type="project" value="TreeGrafter"/>
</dbReference>
<dbReference type="EMBL" id="JABBFX010000001">
    <property type="protein sequence ID" value="NML43998.1"/>
    <property type="molecule type" value="Genomic_DNA"/>
</dbReference>
<dbReference type="PANTHER" id="PTHR43626:SF4">
    <property type="entry name" value="GCN5-RELATED N-ACETYLTRANSFERASE 2, CHLOROPLASTIC"/>
    <property type="match status" value="1"/>
</dbReference>
<proteinExistence type="predicted"/>
<dbReference type="InterPro" id="IPR016181">
    <property type="entry name" value="Acyl_CoA_acyltransferase"/>
</dbReference>
<dbReference type="Pfam" id="PF13673">
    <property type="entry name" value="Acetyltransf_10"/>
    <property type="match status" value="1"/>
</dbReference>
<dbReference type="InterPro" id="IPR000182">
    <property type="entry name" value="GNAT_dom"/>
</dbReference>
<feature type="domain" description="N-acetyltransferase" evidence="3">
    <location>
        <begin position="3"/>
        <end position="135"/>
    </location>
</feature>
<evidence type="ECO:0000256" key="2">
    <source>
        <dbReference type="ARBA" id="ARBA00023315"/>
    </source>
</evidence>
<protein>
    <submittedName>
        <fullName evidence="4">GNAT family N-acetyltransferase</fullName>
    </submittedName>
</protein>
<evidence type="ECO:0000259" key="3">
    <source>
        <dbReference type="PROSITE" id="PS51186"/>
    </source>
</evidence>
<accession>A0A848H8L2</accession>
<dbReference type="CDD" id="cd04301">
    <property type="entry name" value="NAT_SF"/>
    <property type="match status" value="1"/>
</dbReference>
<keyword evidence="5" id="KW-1185">Reference proteome</keyword>
<dbReference type="SUPFAM" id="SSF55729">
    <property type="entry name" value="Acyl-CoA N-acyltransferases (Nat)"/>
    <property type="match status" value="1"/>
</dbReference>
<organism evidence="4 5">
    <name type="scientific">Ramlibacter agri</name>
    <dbReference type="NCBI Taxonomy" id="2728837"/>
    <lineage>
        <taxon>Bacteria</taxon>
        <taxon>Pseudomonadati</taxon>
        <taxon>Pseudomonadota</taxon>
        <taxon>Betaproteobacteria</taxon>
        <taxon>Burkholderiales</taxon>
        <taxon>Comamonadaceae</taxon>
        <taxon>Ramlibacter</taxon>
    </lineage>
</organism>
<dbReference type="RefSeq" id="WP_169418167.1">
    <property type="nucleotide sequence ID" value="NZ_JABBFX010000001.1"/>
</dbReference>
<evidence type="ECO:0000256" key="1">
    <source>
        <dbReference type="ARBA" id="ARBA00022679"/>
    </source>
</evidence>
<dbReference type="GO" id="GO:0008080">
    <property type="term" value="F:N-acetyltransferase activity"/>
    <property type="evidence" value="ECO:0007669"/>
    <property type="project" value="InterPro"/>
</dbReference>